<dbReference type="AlphaFoldDB" id="A0AAE3ANC7"/>
<feature type="transmembrane region" description="Helical" evidence="1">
    <location>
        <begin position="161"/>
        <end position="182"/>
    </location>
</feature>
<sequence>MAGLVVAVGLEVGFAVGAAVGFTVGFGVAVAEGFTVALLPEDGLLTALLPELGFVVADGFAVALGFDAVLPVELEDDGLLVVLFSVLDVADELLPFELSVLLLPVFAPGVAVGFALAVLALAVGLLLASFFSDTVLLTALNVELSVTALSVLLPAHAASDTVSAAAINIAVIFFFIVVHSSYRIL</sequence>
<proteinExistence type="predicted"/>
<evidence type="ECO:0000313" key="2">
    <source>
        <dbReference type="EMBL" id="MCC2137768.1"/>
    </source>
</evidence>
<dbReference type="EMBL" id="JAJEQC010000015">
    <property type="protein sequence ID" value="MCC2137768.1"/>
    <property type="molecule type" value="Genomic_DNA"/>
</dbReference>
<evidence type="ECO:0000313" key="3">
    <source>
        <dbReference type="Proteomes" id="UP001199424"/>
    </source>
</evidence>
<feature type="transmembrane region" description="Helical" evidence="1">
    <location>
        <begin position="135"/>
        <end position="155"/>
    </location>
</feature>
<accession>A0AAE3ANC7</accession>
<feature type="transmembrane region" description="Helical" evidence="1">
    <location>
        <begin position="101"/>
        <end position="128"/>
    </location>
</feature>
<feature type="transmembrane region" description="Helical" evidence="1">
    <location>
        <begin position="12"/>
        <end position="31"/>
    </location>
</feature>
<protein>
    <submittedName>
        <fullName evidence="2">Uncharacterized protein</fullName>
    </submittedName>
</protein>
<reference evidence="2" key="1">
    <citation type="submission" date="2021-10" db="EMBL/GenBank/DDBJ databases">
        <title>Anaerobic single-cell dispensing facilitates the cultivation of human gut bacteria.</title>
        <authorList>
            <person name="Afrizal A."/>
        </authorList>
    </citation>
    <scope>NUCLEOTIDE SEQUENCE</scope>
    <source>
        <strain evidence="2">CLA-AA-H250</strain>
    </source>
</reference>
<feature type="transmembrane region" description="Helical" evidence="1">
    <location>
        <begin position="43"/>
        <end position="66"/>
    </location>
</feature>
<keyword evidence="1" id="KW-0812">Transmembrane</keyword>
<comment type="caution">
    <text evidence="2">The sequence shown here is derived from an EMBL/GenBank/DDBJ whole genome shotgun (WGS) entry which is preliminary data.</text>
</comment>
<dbReference type="Proteomes" id="UP001199424">
    <property type="component" value="Unassembled WGS sequence"/>
</dbReference>
<dbReference type="RefSeq" id="WP_308449916.1">
    <property type="nucleotide sequence ID" value="NZ_JAJEQC010000015.1"/>
</dbReference>
<name>A0AAE3ANC7_9FIRM</name>
<evidence type="ECO:0000256" key="1">
    <source>
        <dbReference type="SAM" id="Phobius"/>
    </source>
</evidence>
<organism evidence="2 3">
    <name type="scientific">Hominenteromicrobium mulieris</name>
    <dbReference type="NCBI Taxonomy" id="2885357"/>
    <lineage>
        <taxon>Bacteria</taxon>
        <taxon>Bacillati</taxon>
        <taxon>Bacillota</taxon>
        <taxon>Clostridia</taxon>
        <taxon>Eubacteriales</taxon>
        <taxon>Oscillospiraceae</taxon>
        <taxon>Hominenteromicrobium</taxon>
    </lineage>
</organism>
<gene>
    <name evidence="2" type="ORF">LKD31_12200</name>
</gene>
<keyword evidence="1" id="KW-1133">Transmembrane helix</keyword>
<keyword evidence="1" id="KW-0472">Membrane</keyword>
<keyword evidence="3" id="KW-1185">Reference proteome</keyword>